<sequence length="925" mass="101685">MKAEVFKCGGSVSCPAAFSDYELRRPCLCLLLFLLITLVPPLVVVITYETAGPPPCPGIFPASPEQTLIDQIGNAPDDITRTALLETLEQDYGTSGASDLLKLARRYSDPKADVYLEEMEEISKGLGETGYLGGWFWDIVWPRPISILLLGYVYPKELPTSSPLYPVYCYYRGRMLAWAFLENKLLPALFLREQKVMLTCAAKHYPDNVVLDMYRGDGIPWLDPPPSAAAAAASDTAPAWAVSQNTGMEKLRTLVHWWVDNRQIATGEFGGGWNDDVEMWRSATPLVLGFEDPHILEALDKLAEGLWDLPRMAGGFVDELHDVEHSAEDSSDSIMPLMMNDIDDPRWLAKAEGLANMFVDLWTKENDKGDIQFQSTFFSSIENSEMPALQCDAALNVRAIQPAVLAYQYGKLTEPTASKFASTLGAWIDTWTAASKGEECNKPKYVLPSLMRFPSGAPGGPASSSWQDGSCKKACITLKSERVFFKDKEMCAPHIDAFNWPTSISGLASTMAITASKEKSCRYVETLSSAKKLRESLKTELGDVWDGWNQLSGYGDNVRISSRSGDVMKSAFVQHYMFSNGKDDSYLEEITNLSVGDYAEMLLNSSYGVDFGGQTHAQLFKSGVADRQDAVLQSFGYNFEAYTSEVRFTDRTFKFHKFAKMVNFDSAMFPGASGKEYYMTLTGDVDDPYYGTQQAVSYRGTEGGTDIAGAVVVNRRDAFSSVLYDFTEAGRPITVVLKRLEPGDYYHNTVSIDEGEENAPGVCDGLAEEEARRITVAEDGDWPTFDVTLPGRSLTRLCVSRAAAAGEGATWSGNCGNAEEEVDFVDSSSGACKDTLRHVIPVFEMTVTELILAFVGMLLLLIVLLLLCFCRKKADNGRVASGTWTERDDKAEGARGGAGGSAEGSYEKAVEMQDVVMKTDKVGLL</sequence>
<comment type="caution">
    <text evidence="2">The sequence shown here is derived from an EMBL/GenBank/DDBJ whole genome shotgun (WGS) entry which is preliminary data.</text>
</comment>
<evidence type="ECO:0000313" key="2">
    <source>
        <dbReference type="EMBL" id="GMI29085.1"/>
    </source>
</evidence>
<dbReference type="EMBL" id="BRYB01003017">
    <property type="protein sequence ID" value="GMI29085.1"/>
    <property type="molecule type" value="Genomic_DNA"/>
</dbReference>
<keyword evidence="3" id="KW-1185">Reference proteome</keyword>
<organism evidence="2 3">
    <name type="scientific">Tetraparma gracilis</name>
    <dbReference type="NCBI Taxonomy" id="2962635"/>
    <lineage>
        <taxon>Eukaryota</taxon>
        <taxon>Sar</taxon>
        <taxon>Stramenopiles</taxon>
        <taxon>Ochrophyta</taxon>
        <taxon>Bolidophyceae</taxon>
        <taxon>Parmales</taxon>
        <taxon>Triparmaceae</taxon>
        <taxon>Tetraparma</taxon>
    </lineage>
</organism>
<name>A0ABQ6MNI2_9STRA</name>
<evidence type="ECO:0000313" key="3">
    <source>
        <dbReference type="Proteomes" id="UP001165060"/>
    </source>
</evidence>
<dbReference type="Proteomes" id="UP001165060">
    <property type="component" value="Unassembled WGS sequence"/>
</dbReference>
<evidence type="ECO:0000256" key="1">
    <source>
        <dbReference type="SAM" id="Phobius"/>
    </source>
</evidence>
<keyword evidence="1" id="KW-1133">Transmembrane helix</keyword>
<keyword evidence="1" id="KW-0472">Membrane</keyword>
<protein>
    <submittedName>
        <fullName evidence="2">Uncharacterized protein</fullName>
    </submittedName>
</protein>
<gene>
    <name evidence="2" type="ORF">TeGR_g10870</name>
</gene>
<feature type="transmembrane region" description="Helical" evidence="1">
    <location>
        <begin position="850"/>
        <end position="870"/>
    </location>
</feature>
<accession>A0ABQ6MNI2</accession>
<reference evidence="2 3" key="1">
    <citation type="journal article" date="2023" name="Commun. Biol.">
        <title>Genome analysis of Parmales, the sister group of diatoms, reveals the evolutionary specialization of diatoms from phago-mixotrophs to photoautotrophs.</title>
        <authorList>
            <person name="Ban H."/>
            <person name="Sato S."/>
            <person name="Yoshikawa S."/>
            <person name="Yamada K."/>
            <person name="Nakamura Y."/>
            <person name="Ichinomiya M."/>
            <person name="Sato N."/>
            <person name="Blanc-Mathieu R."/>
            <person name="Endo H."/>
            <person name="Kuwata A."/>
            <person name="Ogata H."/>
        </authorList>
    </citation>
    <scope>NUCLEOTIDE SEQUENCE [LARGE SCALE GENOMIC DNA]</scope>
</reference>
<keyword evidence="1" id="KW-0812">Transmembrane</keyword>
<feature type="transmembrane region" description="Helical" evidence="1">
    <location>
        <begin position="28"/>
        <end position="48"/>
    </location>
</feature>
<proteinExistence type="predicted"/>